<dbReference type="SUPFAM" id="SSF109854">
    <property type="entry name" value="DinB/YfiT-like putative metalloenzymes"/>
    <property type="match status" value="1"/>
</dbReference>
<protein>
    <submittedName>
        <fullName evidence="2">TIGR03083 family protein</fullName>
    </submittedName>
</protein>
<evidence type="ECO:0000313" key="2">
    <source>
        <dbReference type="EMBL" id="SDY04928.1"/>
    </source>
</evidence>
<name>A0A1H3GQJ6_9PSEU</name>
<dbReference type="STRING" id="418495.SAMN05216215_101927"/>
<dbReference type="NCBIfam" id="TIGR03083">
    <property type="entry name" value="maleylpyruvate isomerase family mycothiol-dependent enzyme"/>
    <property type="match status" value="1"/>
</dbReference>
<dbReference type="Gene3D" id="1.20.120.450">
    <property type="entry name" value="dinb family like domain"/>
    <property type="match status" value="1"/>
</dbReference>
<dbReference type="InterPro" id="IPR034660">
    <property type="entry name" value="DinB/YfiT-like"/>
</dbReference>
<proteinExistence type="predicted"/>
<dbReference type="GO" id="GO:0046872">
    <property type="term" value="F:metal ion binding"/>
    <property type="evidence" value="ECO:0007669"/>
    <property type="project" value="InterPro"/>
</dbReference>
<gene>
    <name evidence="2" type="ORF">SAMN05216215_101927</name>
</gene>
<dbReference type="Proteomes" id="UP000199529">
    <property type="component" value="Unassembled WGS sequence"/>
</dbReference>
<feature type="domain" description="Mycothiol-dependent maleylpyruvate isomerase metal-binding" evidence="1">
    <location>
        <begin position="22"/>
        <end position="166"/>
    </location>
</feature>
<sequence>MTTIVRAHDVARTEHAHAAEVLRPEVAAMRAVLGELSAEEWLMATDCPRWTVRDVVAHVLGNAEAALAPDLMVLRAREGALRYPRLYRLDALNEMAVDAWRDRQAGELAAEFAPLWRQVIRALPGMTEAVRGQTFDTGYPGTLPVAMGYVVDVVLARDMWMHRVDICRATGRAFATHEHDRGVVEQVLRDLDDAWTGPPLVLELTGAVSGGWQIGADAPVATVRGDAVGVLRMFSGRVEPQPDLVVEHGDSAVLGALRDARVPF</sequence>
<dbReference type="OrthoDB" id="5185819at2"/>
<evidence type="ECO:0000259" key="1">
    <source>
        <dbReference type="Pfam" id="PF11716"/>
    </source>
</evidence>
<organism evidence="2 3">
    <name type="scientific">Saccharopolyspora shandongensis</name>
    <dbReference type="NCBI Taxonomy" id="418495"/>
    <lineage>
        <taxon>Bacteria</taxon>
        <taxon>Bacillati</taxon>
        <taxon>Actinomycetota</taxon>
        <taxon>Actinomycetes</taxon>
        <taxon>Pseudonocardiales</taxon>
        <taxon>Pseudonocardiaceae</taxon>
        <taxon>Saccharopolyspora</taxon>
    </lineage>
</organism>
<dbReference type="InterPro" id="IPR024344">
    <property type="entry name" value="MDMPI_metal-binding"/>
</dbReference>
<dbReference type="RefSeq" id="WP_093267715.1">
    <property type="nucleotide sequence ID" value="NZ_FNOK01000019.1"/>
</dbReference>
<keyword evidence="3" id="KW-1185">Reference proteome</keyword>
<dbReference type="InterPro" id="IPR017517">
    <property type="entry name" value="Maleyloyr_isom"/>
</dbReference>
<accession>A0A1H3GQJ6</accession>
<dbReference type="AlphaFoldDB" id="A0A1H3GQJ6"/>
<dbReference type="EMBL" id="FNOK01000019">
    <property type="protein sequence ID" value="SDY04928.1"/>
    <property type="molecule type" value="Genomic_DNA"/>
</dbReference>
<evidence type="ECO:0000313" key="3">
    <source>
        <dbReference type="Proteomes" id="UP000199529"/>
    </source>
</evidence>
<reference evidence="3" key="1">
    <citation type="submission" date="2016-10" db="EMBL/GenBank/DDBJ databases">
        <authorList>
            <person name="Varghese N."/>
            <person name="Submissions S."/>
        </authorList>
    </citation>
    <scope>NUCLEOTIDE SEQUENCE [LARGE SCALE GENOMIC DNA]</scope>
    <source>
        <strain evidence="3">CGMCC 4.3530</strain>
    </source>
</reference>
<dbReference type="Pfam" id="PF11716">
    <property type="entry name" value="MDMPI_N"/>
    <property type="match status" value="1"/>
</dbReference>